<dbReference type="EMBL" id="CP016440">
    <property type="protein sequence ID" value="ANY18126.1"/>
    <property type="molecule type" value="Genomic_DNA"/>
</dbReference>
<dbReference type="Gene3D" id="1.10.10.10">
    <property type="entry name" value="Winged helix-like DNA-binding domain superfamily/Winged helix DNA-binding domain"/>
    <property type="match status" value="1"/>
</dbReference>
<evidence type="ECO:0000256" key="2">
    <source>
        <dbReference type="ARBA" id="ARBA00023125"/>
    </source>
</evidence>
<dbReference type="InterPro" id="IPR002577">
    <property type="entry name" value="HTH_HxlR"/>
</dbReference>
<organism evidence="6 7">
    <name type="scientific">Bordetella pseudohinzii</name>
    <dbReference type="NCBI Taxonomy" id="1331258"/>
    <lineage>
        <taxon>Bacteria</taxon>
        <taxon>Pseudomonadati</taxon>
        <taxon>Pseudomonadota</taxon>
        <taxon>Betaproteobacteria</taxon>
        <taxon>Burkholderiales</taxon>
        <taxon>Alcaligenaceae</taxon>
        <taxon>Bordetella</taxon>
    </lineage>
</organism>
<dbReference type="Proteomes" id="UP000053096">
    <property type="component" value="Unassembled WGS sequence"/>
</dbReference>
<evidence type="ECO:0000259" key="4">
    <source>
        <dbReference type="PROSITE" id="PS51118"/>
    </source>
</evidence>
<reference evidence="6 7" key="1">
    <citation type="submission" date="2015-09" db="EMBL/GenBank/DDBJ databases">
        <authorList>
            <person name="Jackson K.R."/>
            <person name="Lunt B.L."/>
            <person name="Fisher J.N.B."/>
            <person name="Gardner A.V."/>
            <person name="Bailey M.E."/>
            <person name="Deus L.M."/>
            <person name="Earl A.S."/>
            <person name="Gibby P.D."/>
            <person name="Hartmann K.A."/>
            <person name="Liu J.E."/>
            <person name="Manci A.M."/>
            <person name="Nielsen D.A."/>
            <person name="Solomon M.B."/>
            <person name="Breakwell D.P."/>
            <person name="Burnett S.H."/>
            <person name="Grose J.H."/>
        </authorList>
    </citation>
    <scope>NUCLEOTIDE SEQUENCE [LARGE SCALE GENOMIC DNA]</scope>
    <source>
        <strain evidence="6 7">2789STDY5608636</strain>
    </source>
</reference>
<evidence type="ECO:0000313" key="6">
    <source>
        <dbReference type="EMBL" id="CUI62436.1"/>
    </source>
</evidence>
<dbReference type="GO" id="GO:0003677">
    <property type="term" value="F:DNA binding"/>
    <property type="evidence" value="ECO:0007669"/>
    <property type="project" value="UniProtKB-KW"/>
</dbReference>
<evidence type="ECO:0000313" key="7">
    <source>
        <dbReference type="Proteomes" id="UP000053096"/>
    </source>
</evidence>
<dbReference type="PANTHER" id="PTHR33204:SF37">
    <property type="entry name" value="HTH-TYPE TRANSCRIPTIONAL REGULATOR YODB"/>
    <property type="match status" value="1"/>
</dbReference>
<protein>
    <submittedName>
        <fullName evidence="6">HTH-type transcriptional activator hxlR</fullName>
    </submittedName>
    <submittedName>
        <fullName evidence="5">HxlR family transcriptional regulator</fullName>
    </submittedName>
</protein>
<evidence type="ECO:0000313" key="5">
    <source>
        <dbReference type="EMBL" id="ANY18126.1"/>
    </source>
</evidence>
<keyword evidence="3" id="KW-0804">Transcription</keyword>
<accession>A0A0J6BYL8</accession>
<reference evidence="5 8" key="2">
    <citation type="submission" date="2016-07" db="EMBL/GenBank/DDBJ databases">
        <title>Complete genome sequences of Bordetella pseudohinzii.</title>
        <authorList>
            <person name="Spilker T."/>
            <person name="Darrah R."/>
            <person name="LiPuma J.J."/>
        </authorList>
    </citation>
    <scope>NUCLEOTIDE SEQUENCE [LARGE SCALE GENOMIC DNA]</scope>
    <source>
        <strain evidence="5 8">HI4681</strain>
    </source>
</reference>
<sequence length="141" mass="15764">MPASRAKVPRPQDPLLADERTLTAKLRRGELFTGHCRAREVLAHVTSLWGVLCLIALRDGTLRYSELRRKVNGISEKMLSQTLQRLEGNGLVRRTSYPVVPPHVEYDLTPFGEGAARHVAALADWLELNLHHVPDAQRDAG</sequence>
<keyword evidence="2" id="KW-0238">DNA-binding</keyword>
<feature type="domain" description="HTH hxlR-type" evidence="4">
    <location>
        <begin position="36"/>
        <end position="134"/>
    </location>
</feature>
<dbReference type="Proteomes" id="UP000092950">
    <property type="component" value="Chromosome"/>
</dbReference>
<name>A0A0J6BYL8_9BORD</name>
<dbReference type="SUPFAM" id="SSF46785">
    <property type="entry name" value="Winged helix' DNA-binding domain"/>
    <property type="match status" value="1"/>
</dbReference>
<dbReference type="InterPro" id="IPR036388">
    <property type="entry name" value="WH-like_DNA-bd_sf"/>
</dbReference>
<gene>
    <name evidence="6" type="primary">hxlR</name>
    <name evidence="5" type="ORF">BBN53_00940</name>
    <name evidence="6" type="ORF">ERS370011_01462</name>
</gene>
<dbReference type="PROSITE" id="PS51118">
    <property type="entry name" value="HTH_HXLR"/>
    <property type="match status" value="1"/>
</dbReference>
<dbReference type="KEGG" id="bpdz:BBN53_00940"/>
<dbReference type="PANTHER" id="PTHR33204">
    <property type="entry name" value="TRANSCRIPTIONAL REGULATOR, MARR FAMILY"/>
    <property type="match status" value="1"/>
</dbReference>
<dbReference type="InterPro" id="IPR036390">
    <property type="entry name" value="WH_DNA-bd_sf"/>
</dbReference>
<dbReference type="AlphaFoldDB" id="A0A0J6BYL8"/>
<dbReference type="RefSeq" id="WP_048026098.1">
    <property type="nucleotide sequence ID" value="NZ_CAJGUP010000210.1"/>
</dbReference>
<keyword evidence="1" id="KW-0805">Transcription regulation</keyword>
<dbReference type="Pfam" id="PF01638">
    <property type="entry name" value="HxlR"/>
    <property type="match status" value="1"/>
</dbReference>
<proteinExistence type="predicted"/>
<dbReference type="OrthoDB" id="9807069at2"/>
<keyword evidence="8" id="KW-1185">Reference proteome</keyword>
<dbReference type="EMBL" id="CYTV01000003">
    <property type="protein sequence ID" value="CUI62436.1"/>
    <property type="molecule type" value="Genomic_DNA"/>
</dbReference>
<accession>A0A0M7E6M5</accession>
<evidence type="ECO:0000256" key="1">
    <source>
        <dbReference type="ARBA" id="ARBA00023015"/>
    </source>
</evidence>
<evidence type="ECO:0000256" key="3">
    <source>
        <dbReference type="ARBA" id="ARBA00023163"/>
    </source>
</evidence>
<evidence type="ECO:0000313" key="8">
    <source>
        <dbReference type="Proteomes" id="UP000092950"/>
    </source>
</evidence>